<keyword evidence="11" id="KW-0269">Exonuclease</keyword>
<evidence type="ECO:0000256" key="17">
    <source>
        <dbReference type="ARBA" id="ARBA00023211"/>
    </source>
</evidence>
<dbReference type="Gene3D" id="2.40.50.140">
    <property type="entry name" value="Nucleic acid-binding proteins"/>
    <property type="match status" value="1"/>
</dbReference>
<dbReference type="RefSeq" id="WP_376836305.1">
    <property type="nucleotide sequence ID" value="NZ_JBHLSW010000007.1"/>
</dbReference>
<dbReference type="NCBIfam" id="TIGR02776">
    <property type="entry name" value="NHEJ_ligase_prk"/>
    <property type="match status" value="1"/>
</dbReference>
<evidence type="ECO:0000256" key="18">
    <source>
        <dbReference type="ARBA" id="ARBA00023268"/>
    </source>
</evidence>
<keyword evidence="8" id="KW-0547">Nucleotide-binding</keyword>
<dbReference type="InterPro" id="IPR012309">
    <property type="entry name" value="DNA_ligase_ATP-dep_C"/>
</dbReference>
<keyword evidence="5" id="KW-0548">Nucleotidyltransferase</keyword>
<evidence type="ECO:0000313" key="24">
    <source>
        <dbReference type="Proteomes" id="UP001589906"/>
    </source>
</evidence>
<evidence type="ECO:0000256" key="4">
    <source>
        <dbReference type="ARBA" id="ARBA00022679"/>
    </source>
</evidence>
<feature type="compositionally biased region" description="Basic and acidic residues" evidence="21">
    <location>
        <begin position="13"/>
        <end position="31"/>
    </location>
</feature>
<evidence type="ECO:0000256" key="14">
    <source>
        <dbReference type="ARBA" id="ARBA00023125"/>
    </source>
</evidence>
<dbReference type="CDD" id="cd07906">
    <property type="entry name" value="Adenylation_DNA_ligase_LigD_LigC"/>
    <property type="match status" value="1"/>
</dbReference>
<dbReference type="NCBIfam" id="TIGR02779">
    <property type="entry name" value="NHEJ_ligase_lig"/>
    <property type="match status" value="1"/>
</dbReference>
<keyword evidence="10" id="KW-0378">Hydrolase</keyword>
<feature type="region of interest" description="Disordered" evidence="21">
    <location>
        <begin position="212"/>
        <end position="232"/>
    </location>
</feature>
<keyword evidence="7" id="KW-0479">Metal-binding</keyword>
<keyword evidence="13" id="KW-0239">DNA-directed DNA polymerase</keyword>
<dbReference type="InterPro" id="IPR052171">
    <property type="entry name" value="NHEJ_LigD"/>
</dbReference>
<evidence type="ECO:0000256" key="11">
    <source>
        <dbReference type="ARBA" id="ARBA00022839"/>
    </source>
</evidence>
<evidence type="ECO:0000256" key="6">
    <source>
        <dbReference type="ARBA" id="ARBA00022722"/>
    </source>
</evidence>
<evidence type="ECO:0000256" key="12">
    <source>
        <dbReference type="ARBA" id="ARBA00022840"/>
    </source>
</evidence>
<feature type="domain" description="ATP-dependent DNA ligase family profile" evidence="22">
    <location>
        <begin position="325"/>
        <end position="416"/>
    </location>
</feature>
<reference evidence="23 24" key="1">
    <citation type="submission" date="2024-09" db="EMBL/GenBank/DDBJ databases">
        <authorList>
            <person name="Sun Q."/>
            <person name="Mori K."/>
        </authorList>
    </citation>
    <scope>NUCLEOTIDE SEQUENCE [LARGE SCALE GENOMIC DNA]</scope>
    <source>
        <strain evidence="23 24">NCAIM B.02621</strain>
    </source>
</reference>
<keyword evidence="9" id="KW-0227">DNA damage</keyword>
<protein>
    <recommendedName>
        <fullName evidence="2">DNA ligase (ATP)</fullName>
        <ecNumber evidence="2">6.5.1.1</ecNumber>
    </recommendedName>
    <alternativeName>
        <fullName evidence="19">NHEJ DNA polymerase</fullName>
    </alternativeName>
</protein>
<keyword evidence="24" id="KW-1185">Reference proteome</keyword>
<dbReference type="Pfam" id="PF04679">
    <property type="entry name" value="DNA_ligase_A_C"/>
    <property type="match status" value="1"/>
</dbReference>
<dbReference type="Gene3D" id="3.90.920.10">
    <property type="entry name" value="DNA primase, PRIM domain"/>
    <property type="match status" value="1"/>
</dbReference>
<keyword evidence="4" id="KW-0808">Transferase</keyword>
<dbReference type="InterPro" id="IPR012310">
    <property type="entry name" value="DNA_ligase_ATP-dep_cent"/>
</dbReference>
<dbReference type="InterPro" id="IPR014143">
    <property type="entry name" value="NHEJ_ligase_prk"/>
</dbReference>
<evidence type="ECO:0000256" key="3">
    <source>
        <dbReference type="ARBA" id="ARBA00022598"/>
    </source>
</evidence>
<keyword evidence="6" id="KW-0540">Nuclease</keyword>
<dbReference type="PROSITE" id="PS50160">
    <property type="entry name" value="DNA_LIGASE_A3"/>
    <property type="match status" value="1"/>
</dbReference>
<dbReference type="NCBIfam" id="TIGR02777">
    <property type="entry name" value="LigD_PE_dom"/>
    <property type="match status" value="1"/>
</dbReference>
<dbReference type="Pfam" id="PF13298">
    <property type="entry name" value="LigD_N"/>
    <property type="match status" value="1"/>
</dbReference>
<sequence length="840" mass="91816">MATPKAKLATYRTKRDFAKTTEPRGDRSTPASERLRFIVQKHDATRLHWDFRLEHEGVMLSWAVTRGPSCDPSQKRLAVQTEDHPLDYGDFEGTIPKGQYGGGTVMLWDRGFWTPEGDRSVDDQLKRGELKFTLDGERMKGSWVLVEIKNDRTGGKRKNWLLIKHRDEHAGDTPERLVEENMTSIASGRGMDEIAAGQGAKPTKFMTLKTVRRPKAAGRDAPAATTGDTTALPKFVPPQLAKLVDAPPTGPGWLHEIKFDGYRLQLRTEKGRCRVLTRSGLDWTDRFPEIAEAAAALPDGLIDGEATALDADEQPDFAGLQAALSSGETEHLVFYAFDLLHAGGRDLTKVPLVERKVALKAHLKGADHRLIYVEHFESSGAAVLKSACRLDLEGIVSKRADAAYRSGRSDLWVKAKCRGGQEVIVAGYATTDGAFRSLIAGVMRGGELVHVGRIGTGYSRAVAEELMRRLKPLETRTSPFGKTGPKAASNVQWVKPELVAEIEFTGWTGDGHLRHASFKGLREDKPPNDVVREAPAPAAAKSSKPAKPKVADVPLSNPDKVLWADVGFTKRDLADYLLAAAPYILPHIQGRPCSLVRTPDGINGEQRFFQRHAGAGTSLLFTQVKVKGDKQAYLQIDSPEALIAAAQSGATELHPWNCAPNEPEVPGRFVFDLDPDEGMDFARVVEAAKDLKDRLEAVGLAPFLKTTGGKGLHVVTPVDAQGIDWKTAKAFTRDLCAWMAADSPDRYTLNLKKAARGNKIFLDYLRNDRTATAVALGSPRARPGATVSAPIKWSQATAKLDPKRYTLATALKALKADPWAGYEDATRPLKPAIKALSKLA</sequence>
<feature type="region of interest" description="Disordered" evidence="21">
    <location>
        <begin position="1"/>
        <end position="31"/>
    </location>
</feature>
<comment type="caution">
    <text evidence="23">The sequence shown here is derived from an EMBL/GenBank/DDBJ whole genome shotgun (WGS) entry which is preliminary data.</text>
</comment>
<dbReference type="Gene3D" id="3.30.1490.70">
    <property type="match status" value="1"/>
</dbReference>
<dbReference type="SUPFAM" id="SSF50249">
    <property type="entry name" value="Nucleic acid-binding proteins"/>
    <property type="match status" value="1"/>
</dbReference>
<evidence type="ECO:0000256" key="2">
    <source>
        <dbReference type="ARBA" id="ARBA00012727"/>
    </source>
</evidence>
<organism evidence="23 24">
    <name type="scientific">Brevundimonas balnearis</name>
    <dbReference type="NCBI Taxonomy" id="1572858"/>
    <lineage>
        <taxon>Bacteria</taxon>
        <taxon>Pseudomonadati</taxon>
        <taxon>Pseudomonadota</taxon>
        <taxon>Alphaproteobacteria</taxon>
        <taxon>Caulobacterales</taxon>
        <taxon>Caulobacteraceae</taxon>
        <taxon>Brevundimonas</taxon>
    </lineage>
</organism>
<evidence type="ECO:0000259" key="22">
    <source>
        <dbReference type="PROSITE" id="PS50160"/>
    </source>
</evidence>
<dbReference type="SUPFAM" id="SSF56091">
    <property type="entry name" value="DNA ligase/mRNA capping enzyme, catalytic domain"/>
    <property type="match status" value="1"/>
</dbReference>
<evidence type="ECO:0000256" key="16">
    <source>
        <dbReference type="ARBA" id="ARBA00023204"/>
    </source>
</evidence>
<dbReference type="InterPro" id="IPR012340">
    <property type="entry name" value="NA-bd_OB-fold"/>
</dbReference>
<dbReference type="InterPro" id="IPR014146">
    <property type="entry name" value="LigD_ligase_dom"/>
</dbReference>
<keyword evidence="15" id="KW-0233">DNA recombination</keyword>
<evidence type="ECO:0000256" key="5">
    <source>
        <dbReference type="ARBA" id="ARBA00022695"/>
    </source>
</evidence>
<evidence type="ECO:0000256" key="1">
    <source>
        <dbReference type="ARBA" id="ARBA00001936"/>
    </source>
</evidence>
<evidence type="ECO:0000256" key="10">
    <source>
        <dbReference type="ARBA" id="ARBA00022801"/>
    </source>
</evidence>
<dbReference type="InterPro" id="IPR014145">
    <property type="entry name" value="LigD_pol_dom"/>
</dbReference>
<keyword evidence="16" id="KW-0234">DNA repair</keyword>
<evidence type="ECO:0000256" key="21">
    <source>
        <dbReference type="SAM" id="MobiDB-lite"/>
    </source>
</evidence>
<keyword evidence="17" id="KW-0464">Manganese</keyword>
<dbReference type="CDD" id="cd07971">
    <property type="entry name" value="OBF_DNA_ligase_LigD"/>
    <property type="match status" value="1"/>
</dbReference>
<keyword evidence="12" id="KW-0067">ATP-binding</keyword>
<feature type="compositionally biased region" description="Low complexity" evidence="21">
    <location>
        <begin position="219"/>
        <end position="231"/>
    </location>
</feature>
<evidence type="ECO:0000256" key="8">
    <source>
        <dbReference type="ARBA" id="ARBA00022741"/>
    </source>
</evidence>
<dbReference type="GO" id="GO:0003910">
    <property type="term" value="F:DNA ligase (ATP) activity"/>
    <property type="evidence" value="ECO:0007669"/>
    <property type="project" value="UniProtKB-EC"/>
</dbReference>
<evidence type="ECO:0000313" key="23">
    <source>
        <dbReference type="EMBL" id="MFC0634283.1"/>
    </source>
</evidence>
<feature type="compositionally biased region" description="Basic and acidic residues" evidence="21">
    <location>
        <begin position="520"/>
        <end position="532"/>
    </location>
</feature>
<dbReference type="InterPro" id="IPR014144">
    <property type="entry name" value="LigD_PE_domain"/>
</dbReference>
<feature type="region of interest" description="Disordered" evidence="21">
    <location>
        <begin position="519"/>
        <end position="552"/>
    </location>
</feature>
<proteinExistence type="predicted"/>
<evidence type="ECO:0000256" key="13">
    <source>
        <dbReference type="ARBA" id="ARBA00022932"/>
    </source>
</evidence>
<comment type="catalytic activity">
    <reaction evidence="20">
        <text>ATP + (deoxyribonucleotide)n-3'-hydroxyl + 5'-phospho-(deoxyribonucleotide)m = (deoxyribonucleotide)n+m + AMP + diphosphate.</text>
        <dbReference type="EC" id="6.5.1.1"/>
    </reaction>
</comment>
<dbReference type="NCBIfam" id="NF004628">
    <property type="entry name" value="PRK05972.1"/>
    <property type="match status" value="1"/>
</dbReference>
<evidence type="ECO:0000256" key="20">
    <source>
        <dbReference type="ARBA" id="ARBA00034003"/>
    </source>
</evidence>
<dbReference type="PANTHER" id="PTHR42705:SF2">
    <property type="entry name" value="BIFUNCTIONAL NON-HOMOLOGOUS END JOINING PROTEIN LIGD"/>
    <property type="match status" value="1"/>
</dbReference>
<dbReference type="Proteomes" id="UP001589906">
    <property type="component" value="Unassembled WGS sequence"/>
</dbReference>
<comment type="cofactor">
    <cofactor evidence="1">
        <name>Mn(2+)</name>
        <dbReference type="ChEBI" id="CHEBI:29035"/>
    </cofactor>
</comment>
<accession>A0ABV6R6U7</accession>
<gene>
    <name evidence="23" type="primary">ligD</name>
    <name evidence="23" type="ORF">ACFFGE_10395</name>
</gene>
<keyword evidence="14" id="KW-0238">DNA-binding</keyword>
<dbReference type="EMBL" id="JBHLSW010000007">
    <property type="protein sequence ID" value="MFC0634283.1"/>
    <property type="molecule type" value="Genomic_DNA"/>
</dbReference>
<name>A0ABV6R6U7_9CAUL</name>
<dbReference type="Pfam" id="PF01068">
    <property type="entry name" value="DNA_ligase_A_M"/>
    <property type="match status" value="1"/>
</dbReference>
<dbReference type="EC" id="6.5.1.1" evidence="2"/>
<dbReference type="NCBIfam" id="TIGR02778">
    <property type="entry name" value="ligD_pol"/>
    <property type="match status" value="1"/>
</dbReference>
<evidence type="ECO:0000256" key="9">
    <source>
        <dbReference type="ARBA" id="ARBA00022763"/>
    </source>
</evidence>
<keyword evidence="3 23" id="KW-0436">Ligase</keyword>
<evidence type="ECO:0000256" key="7">
    <source>
        <dbReference type="ARBA" id="ARBA00022723"/>
    </source>
</evidence>
<dbReference type="PANTHER" id="PTHR42705">
    <property type="entry name" value="BIFUNCTIONAL NON-HOMOLOGOUS END JOINING PROTEIN LIGD"/>
    <property type="match status" value="1"/>
</dbReference>
<feature type="compositionally biased region" description="Low complexity" evidence="21">
    <location>
        <begin position="534"/>
        <end position="545"/>
    </location>
</feature>
<evidence type="ECO:0000256" key="19">
    <source>
        <dbReference type="ARBA" id="ARBA00029943"/>
    </source>
</evidence>
<dbReference type="Pfam" id="PF21686">
    <property type="entry name" value="LigD_Prim-Pol"/>
    <property type="match status" value="1"/>
</dbReference>
<keyword evidence="18" id="KW-0511">Multifunctional enzyme</keyword>
<evidence type="ECO:0000256" key="15">
    <source>
        <dbReference type="ARBA" id="ARBA00023172"/>
    </source>
</evidence>
<dbReference type="Gene3D" id="3.30.470.30">
    <property type="entry name" value="DNA ligase/mRNA capping enzyme"/>
    <property type="match status" value="1"/>
</dbReference>